<sequence length="276" mass="30383">MPAFPFILVSPATRGLSLALTRHYLKHTNLPVYATHRSSLGDDVRSTILSSFSQQDAVDPARLNLLHLDLTSEASIQSAADALSDSLPHDKQSFIHTAFFTGGILHPEKNPSDLDFDRIQETFQLNVISHLLLIKHFSRFLPSAALAKTISDDKSSASDQCKVLSKWVHVSARVGSISDNRLGGWFSYRASKSALNQVVRTFDLHLQSKRVPAICVGVHPGTVKTDLSKPFWGGVEKEGKLFPPEFAAEKLAGVVDRLGYDGRGKVWDWAGKEVKP</sequence>
<gene>
    <name evidence="2" type="ORF">EUX98_g7571</name>
</gene>
<comment type="caution">
    <text evidence="2">The sequence shown here is derived from an EMBL/GenBank/DDBJ whole genome shotgun (WGS) entry which is preliminary data.</text>
</comment>
<dbReference type="PANTHER" id="PTHR43544:SF12">
    <property type="entry name" value="NAD(P)-BINDING ROSSMANN-FOLD SUPERFAMILY PROTEIN"/>
    <property type="match status" value="1"/>
</dbReference>
<dbReference type="GO" id="GO:0005737">
    <property type="term" value="C:cytoplasm"/>
    <property type="evidence" value="ECO:0007669"/>
    <property type="project" value="TreeGrafter"/>
</dbReference>
<dbReference type="GO" id="GO:0016491">
    <property type="term" value="F:oxidoreductase activity"/>
    <property type="evidence" value="ECO:0007669"/>
    <property type="project" value="TreeGrafter"/>
</dbReference>
<name>A0A4S4ML69_9APHY</name>
<evidence type="ECO:0008006" key="4">
    <source>
        <dbReference type="Google" id="ProtNLM"/>
    </source>
</evidence>
<proteinExistence type="inferred from homology"/>
<evidence type="ECO:0000313" key="2">
    <source>
        <dbReference type="EMBL" id="THH26622.1"/>
    </source>
</evidence>
<dbReference type="OrthoDB" id="5296at2759"/>
<dbReference type="SUPFAM" id="SSF51735">
    <property type="entry name" value="NAD(P)-binding Rossmann-fold domains"/>
    <property type="match status" value="1"/>
</dbReference>
<dbReference type="InterPro" id="IPR036291">
    <property type="entry name" value="NAD(P)-bd_dom_sf"/>
</dbReference>
<evidence type="ECO:0000313" key="3">
    <source>
        <dbReference type="Proteomes" id="UP000308730"/>
    </source>
</evidence>
<dbReference type="Proteomes" id="UP000308730">
    <property type="component" value="Unassembled WGS sequence"/>
</dbReference>
<dbReference type="InterPro" id="IPR051468">
    <property type="entry name" value="Fungal_SecMetab_SDRs"/>
</dbReference>
<evidence type="ECO:0000256" key="1">
    <source>
        <dbReference type="ARBA" id="ARBA00006484"/>
    </source>
</evidence>
<dbReference type="AlphaFoldDB" id="A0A4S4ML69"/>
<comment type="similarity">
    <text evidence="1">Belongs to the short-chain dehydrogenases/reductases (SDR) family.</text>
</comment>
<accession>A0A4S4ML69</accession>
<dbReference type="Gene3D" id="3.40.50.720">
    <property type="entry name" value="NAD(P)-binding Rossmann-like Domain"/>
    <property type="match status" value="1"/>
</dbReference>
<dbReference type="PANTHER" id="PTHR43544">
    <property type="entry name" value="SHORT-CHAIN DEHYDROGENASE/REDUCTASE"/>
    <property type="match status" value="1"/>
</dbReference>
<protein>
    <recommendedName>
        <fullName evidence="4">NAD(P)-binding protein</fullName>
    </recommendedName>
</protein>
<dbReference type="EMBL" id="SGPM01000327">
    <property type="protein sequence ID" value="THH26622.1"/>
    <property type="molecule type" value="Genomic_DNA"/>
</dbReference>
<reference evidence="2 3" key="1">
    <citation type="submission" date="2019-02" db="EMBL/GenBank/DDBJ databases">
        <title>Genome sequencing of the rare red list fungi Antrodiella citrinella (Flaviporus citrinellus).</title>
        <authorList>
            <person name="Buettner E."/>
            <person name="Kellner H."/>
        </authorList>
    </citation>
    <scope>NUCLEOTIDE SEQUENCE [LARGE SCALE GENOMIC DNA]</scope>
    <source>
        <strain evidence="2 3">DSM 108506</strain>
    </source>
</reference>
<keyword evidence="3" id="KW-1185">Reference proteome</keyword>
<organism evidence="2 3">
    <name type="scientific">Antrodiella citrinella</name>
    <dbReference type="NCBI Taxonomy" id="2447956"/>
    <lineage>
        <taxon>Eukaryota</taxon>
        <taxon>Fungi</taxon>
        <taxon>Dikarya</taxon>
        <taxon>Basidiomycota</taxon>
        <taxon>Agaricomycotina</taxon>
        <taxon>Agaricomycetes</taxon>
        <taxon>Polyporales</taxon>
        <taxon>Steccherinaceae</taxon>
        <taxon>Antrodiella</taxon>
    </lineage>
</organism>